<evidence type="ECO:0000256" key="1">
    <source>
        <dbReference type="SAM" id="MobiDB-lite"/>
    </source>
</evidence>
<organism evidence="2 3">
    <name type="scientific">Lepraria neglecta</name>
    <dbReference type="NCBI Taxonomy" id="209136"/>
    <lineage>
        <taxon>Eukaryota</taxon>
        <taxon>Fungi</taxon>
        <taxon>Dikarya</taxon>
        <taxon>Ascomycota</taxon>
        <taxon>Pezizomycotina</taxon>
        <taxon>Lecanoromycetes</taxon>
        <taxon>OSLEUM clade</taxon>
        <taxon>Lecanoromycetidae</taxon>
        <taxon>Lecanorales</taxon>
        <taxon>Lecanorineae</taxon>
        <taxon>Stereocaulaceae</taxon>
        <taxon>Lepraria</taxon>
    </lineage>
</organism>
<sequence length="317" mass="35224">MAEKVAMKLFKKQLNKRANKSGNGKEDLWYLYQTDKRGKVVNKVKKDLEYYKALKIPEKDIEVFLSVRKRARHLDTGISFFGIGKIGWGAIIGFIPVVGDFADTGLAWLLVVRKAGQVSKGEGKVALEAEMHANLVTGLLIGLVPVVGDVVDAIFKCNARNAAALERLLLRRAANAKKLAEKEAHAPVQDHTRNDTYYDPELDHRQPHRYESEAASRVPARYESEAAPRLPARNDTTPATKAPPKYDKQYGNMHERLGMKAGKDSAKNLQAERSGGSWFSRKSGRKHRVQYLGGESEDVAPARPPRPEGSGRGNGWI</sequence>
<dbReference type="CDD" id="cd20746">
    <property type="entry name" value="FIX_Ntox15_NUC_DUF4112_RhsA-like"/>
    <property type="match status" value="1"/>
</dbReference>
<dbReference type="PANTHER" id="PTHR35519:SF2">
    <property type="entry name" value="PH DOMAIN PROTEIN"/>
    <property type="match status" value="1"/>
</dbReference>
<accession>A0AAD9YVN5</accession>
<dbReference type="Proteomes" id="UP001276659">
    <property type="component" value="Unassembled WGS sequence"/>
</dbReference>
<evidence type="ECO:0008006" key="4">
    <source>
        <dbReference type="Google" id="ProtNLM"/>
    </source>
</evidence>
<comment type="caution">
    <text evidence="2">The sequence shown here is derived from an EMBL/GenBank/DDBJ whole genome shotgun (WGS) entry which is preliminary data.</text>
</comment>
<keyword evidence="3" id="KW-1185">Reference proteome</keyword>
<evidence type="ECO:0000313" key="3">
    <source>
        <dbReference type="Proteomes" id="UP001276659"/>
    </source>
</evidence>
<evidence type="ECO:0000313" key="2">
    <source>
        <dbReference type="EMBL" id="KAK3166861.1"/>
    </source>
</evidence>
<dbReference type="InterPro" id="IPR025187">
    <property type="entry name" value="DUF4112"/>
</dbReference>
<gene>
    <name evidence="2" type="ORF">OEA41_009986</name>
</gene>
<feature type="region of interest" description="Disordered" evidence="1">
    <location>
        <begin position="181"/>
        <end position="250"/>
    </location>
</feature>
<dbReference type="AlphaFoldDB" id="A0AAD9YVN5"/>
<proteinExistence type="predicted"/>
<feature type="region of interest" description="Disordered" evidence="1">
    <location>
        <begin position="264"/>
        <end position="317"/>
    </location>
</feature>
<reference evidence="2" key="1">
    <citation type="submission" date="2022-11" db="EMBL/GenBank/DDBJ databases">
        <title>Chromosomal genome sequence assembly and mating type (MAT) locus characterization of the leprose asexual lichenized fungus Lepraria neglecta (Nyl.) Erichsen.</title>
        <authorList>
            <person name="Allen J.L."/>
            <person name="Pfeffer B."/>
        </authorList>
    </citation>
    <scope>NUCLEOTIDE SEQUENCE</scope>
    <source>
        <strain evidence="2">Allen 5258</strain>
    </source>
</reference>
<feature type="compositionally biased region" description="Basic and acidic residues" evidence="1">
    <location>
        <begin position="181"/>
        <end position="226"/>
    </location>
</feature>
<dbReference type="Pfam" id="PF13430">
    <property type="entry name" value="DUF4112"/>
    <property type="match status" value="1"/>
</dbReference>
<dbReference type="InterPro" id="IPR049802">
    <property type="entry name" value="RhsC-like_FIX"/>
</dbReference>
<name>A0AAD9YVN5_9LECA</name>
<dbReference type="EMBL" id="JASNWA010000011">
    <property type="protein sequence ID" value="KAK3166861.1"/>
    <property type="molecule type" value="Genomic_DNA"/>
</dbReference>
<dbReference type="PANTHER" id="PTHR35519">
    <property type="entry name" value="MEMBRANE PROTEINS"/>
    <property type="match status" value="1"/>
</dbReference>
<protein>
    <recommendedName>
        <fullName evidence="4">PH domain-containing protein</fullName>
    </recommendedName>
</protein>